<dbReference type="CDD" id="cd00798">
    <property type="entry name" value="INT_XerDC_C"/>
    <property type="match status" value="1"/>
</dbReference>
<dbReference type="Pfam" id="PF02899">
    <property type="entry name" value="Phage_int_SAM_1"/>
    <property type="match status" value="1"/>
</dbReference>
<organism evidence="13 14">
    <name type="scientific">Sulfobacillus acidophilus (strain ATCC 700253 / DSM 10332 / NAL)</name>
    <dbReference type="NCBI Taxonomy" id="679936"/>
    <lineage>
        <taxon>Bacteria</taxon>
        <taxon>Bacillati</taxon>
        <taxon>Bacillota</taxon>
        <taxon>Clostridia</taxon>
        <taxon>Eubacteriales</taxon>
        <taxon>Clostridiales Family XVII. Incertae Sedis</taxon>
        <taxon>Sulfobacillus</taxon>
    </lineage>
</organism>
<dbReference type="PANTHER" id="PTHR30349:SF81">
    <property type="entry name" value="TYROSINE RECOMBINASE XERC"/>
    <property type="match status" value="1"/>
</dbReference>
<comment type="similarity">
    <text evidence="2">Belongs to the 'phage' integrase family. XerD subfamily.</text>
</comment>
<evidence type="ECO:0000313" key="14">
    <source>
        <dbReference type="Proteomes" id="UP000005439"/>
    </source>
</evidence>
<dbReference type="SUPFAM" id="SSF56349">
    <property type="entry name" value="DNA breaking-rejoining enzymes"/>
    <property type="match status" value="1"/>
</dbReference>
<dbReference type="Gene3D" id="1.10.150.130">
    <property type="match status" value="1"/>
</dbReference>
<dbReference type="NCBIfam" id="NF001399">
    <property type="entry name" value="PRK00283.1"/>
    <property type="match status" value="1"/>
</dbReference>
<evidence type="ECO:0000256" key="6">
    <source>
        <dbReference type="ARBA" id="ARBA00022908"/>
    </source>
</evidence>
<dbReference type="HOGENOM" id="CLU_027562_9_6_9"/>
<dbReference type="SUPFAM" id="SSF47823">
    <property type="entry name" value="lambda integrase-like, N-terminal domain"/>
    <property type="match status" value="1"/>
</dbReference>
<proteinExistence type="inferred from homology"/>
<dbReference type="InterPro" id="IPR011010">
    <property type="entry name" value="DNA_brk_join_enz"/>
</dbReference>
<evidence type="ECO:0000259" key="11">
    <source>
        <dbReference type="PROSITE" id="PS51898"/>
    </source>
</evidence>
<comment type="subunit">
    <text evidence="10">Forms a cyclic heterotetrameric complex composed of two molecules of XerC and two molecules of XerD.</text>
</comment>
<keyword evidence="9 10" id="KW-0131">Cell cycle</keyword>
<evidence type="ECO:0000313" key="13">
    <source>
        <dbReference type="EMBL" id="AEW05284.1"/>
    </source>
</evidence>
<keyword evidence="4 10" id="KW-0132">Cell division</keyword>
<evidence type="ECO:0000256" key="9">
    <source>
        <dbReference type="ARBA" id="ARBA00023306"/>
    </source>
</evidence>
<dbReference type="PROSITE" id="PS51900">
    <property type="entry name" value="CB"/>
    <property type="match status" value="1"/>
</dbReference>
<dbReference type="PROSITE" id="PS51898">
    <property type="entry name" value="TYR_RECOMBINASE"/>
    <property type="match status" value="1"/>
</dbReference>
<dbReference type="PANTHER" id="PTHR30349">
    <property type="entry name" value="PHAGE INTEGRASE-RELATED"/>
    <property type="match status" value="1"/>
</dbReference>
<keyword evidence="3 10" id="KW-0963">Cytoplasm</keyword>
<dbReference type="Pfam" id="PF00589">
    <property type="entry name" value="Phage_integrase"/>
    <property type="match status" value="1"/>
</dbReference>
<dbReference type="InterPro" id="IPR004107">
    <property type="entry name" value="Integrase_SAM-like_N"/>
</dbReference>
<keyword evidence="7 10" id="KW-0238">DNA-binding</keyword>
<dbReference type="AlphaFoldDB" id="G8U035"/>
<gene>
    <name evidence="10" type="primary">xerC</name>
    <name evidence="13" type="ordered locus">Sulac_1791</name>
</gene>
<dbReference type="GO" id="GO:0006313">
    <property type="term" value="P:DNA transposition"/>
    <property type="evidence" value="ECO:0007669"/>
    <property type="project" value="UniProtKB-UniRule"/>
</dbReference>
<feature type="domain" description="Tyr recombinase" evidence="11">
    <location>
        <begin position="104"/>
        <end position="287"/>
    </location>
</feature>
<dbReference type="Proteomes" id="UP000005439">
    <property type="component" value="Chromosome"/>
</dbReference>
<dbReference type="NCBIfam" id="TIGR02225">
    <property type="entry name" value="recomb_XerD"/>
    <property type="match status" value="1"/>
</dbReference>
<dbReference type="InterPro" id="IPR023009">
    <property type="entry name" value="Tyrosine_recombinase_XerC/XerD"/>
</dbReference>
<dbReference type="KEGG" id="sap:Sulac_1791"/>
<dbReference type="InterPro" id="IPR050090">
    <property type="entry name" value="Tyrosine_recombinase_XerCD"/>
</dbReference>
<feature type="active site" evidence="10">
    <location>
        <position position="239"/>
    </location>
</feature>
<dbReference type="InterPro" id="IPR013762">
    <property type="entry name" value="Integrase-like_cat_sf"/>
</dbReference>
<feature type="active site" evidence="10">
    <location>
        <position position="242"/>
    </location>
</feature>
<evidence type="ECO:0000256" key="5">
    <source>
        <dbReference type="ARBA" id="ARBA00022829"/>
    </source>
</evidence>
<feature type="active site" evidence="10">
    <location>
        <position position="144"/>
    </location>
</feature>
<evidence type="ECO:0000256" key="8">
    <source>
        <dbReference type="ARBA" id="ARBA00023172"/>
    </source>
</evidence>
<keyword evidence="5 10" id="KW-0159">Chromosome partition</keyword>
<comment type="subcellular location">
    <subcellularLocation>
        <location evidence="1 10">Cytoplasm</location>
    </subcellularLocation>
</comment>
<dbReference type="GO" id="GO:0051301">
    <property type="term" value="P:cell division"/>
    <property type="evidence" value="ECO:0007669"/>
    <property type="project" value="UniProtKB-KW"/>
</dbReference>
<dbReference type="InterPro" id="IPR011932">
    <property type="entry name" value="Recomb_XerD"/>
</dbReference>
<evidence type="ECO:0000256" key="3">
    <source>
        <dbReference type="ARBA" id="ARBA00022490"/>
    </source>
</evidence>
<keyword evidence="14" id="KW-1185">Reference proteome</keyword>
<accession>G8U035</accession>
<comment type="function">
    <text evidence="10">Site-specific tyrosine recombinase, which acts by catalyzing the cutting and rejoining of the recombining DNA molecules. The XerC-XerD complex is essential to convert dimers of the bacterial chromosome into monomers to permit their segregation at cell division. It also contributes to the segregational stability of plasmids.</text>
</comment>
<dbReference type="InterPro" id="IPR002104">
    <property type="entry name" value="Integrase_catalytic"/>
</dbReference>
<evidence type="ECO:0000259" key="12">
    <source>
        <dbReference type="PROSITE" id="PS51900"/>
    </source>
</evidence>
<keyword evidence="8 10" id="KW-0233">DNA recombination</keyword>
<reference evidence="14" key="1">
    <citation type="submission" date="2011-12" db="EMBL/GenBank/DDBJ databases">
        <title>The complete genome of chromosome of Sulfobacillus acidophilus DSM 10332.</title>
        <authorList>
            <person name="Lucas S."/>
            <person name="Han J."/>
            <person name="Lapidus A."/>
            <person name="Bruce D."/>
            <person name="Goodwin L."/>
            <person name="Pitluck S."/>
            <person name="Peters L."/>
            <person name="Kyrpides N."/>
            <person name="Mavromatis K."/>
            <person name="Ivanova N."/>
            <person name="Mikhailova N."/>
            <person name="Chertkov O."/>
            <person name="Saunders E."/>
            <person name="Detter J.C."/>
            <person name="Tapia R."/>
            <person name="Han C."/>
            <person name="Land M."/>
            <person name="Hauser L."/>
            <person name="Markowitz V."/>
            <person name="Cheng J.-F."/>
            <person name="Hugenholtz P."/>
            <person name="Woyke T."/>
            <person name="Wu D."/>
            <person name="Pukall R."/>
            <person name="Gehrich-Schroeter G."/>
            <person name="Schneider S."/>
            <person name="Klenk H.-P."/>
            <person name="Eisen J.A."/>
        </authorList>
    </citation>
    <scope>NUCLEOTIDE SEQUENCE [LARGE SCALE GENOMIC DNA]</scope>
    <source>
        <strain evidence="14">ATCC 700253 / DSM 10332 / NAL</strain>
    </source>
</reference>
<dbReference type="GO" id="GO:0005737">
    <property type="term" value="C:cytoplasm"/>
    <property type="evidence" value="ECO:0007669"/>
    <property type="project" value="UniProtKB-SubCell"/>
</dbReference>
<sequence>MTLSAYREAFLYMLAFERQLSRNTVEAYQRDLDDFLTRYPDADPATLRPLLISYLHDLLEAGHRESTRARRLAALKSFVRYLEREGIIVPAWSDQLASPKIPRTLPHFLTVAEVVRLIETPDVQTPEGLRDRAMLEVLYAAGLRVSELLSLTINDWWSDPPKIRCLGKGGKERYVPLGRMALTWLQRYVMQVRPRWVRVDSPDHLFLTRRGQPLTRQGFWKILKRYGQRAGITTPLTPHVIRHSFATHLLENGADLRAVQELLGHQDISTTQIYTHVSKSRLRPLYDRTHPRA</sequence>
<reference evidence="13 14" key="2">
    <citation type="journal article" date="2012" name="Stand. Genomic Sci.">
        <title>Complete genome sequence of the moderately thermophilic mineral-sulfide-oxidizing firmicute Sulfobacillus acidophilus type strain (NAL(T)).</title>
        <authorList>
            <person name="Anderson I."/>
            <person name="Chertkov O."/>
            <person name="Chen A."/>
            <person name="Saunders E."/>
            <person name="Lapidus A."/>
            <person name="Nolan M."/>
            <person name="Lucas S."/>
            <person name="Hammon N."/>
            <person name="Deshpande S."/>
            <person name="Cheng J.F."/>
            <person name="Han C."/>
            <person name="Tapia R."/>
            <person name="Goodwin L.A."/>
            <person name="Pitluck S."/>
            <person name="Liolios K."/>
            <person name="Pagani I."/>
            <person name="Ivanova N."/>
            <person name="Mikhailova N."/>
            <person name="Pati A."/>
            <person name="Palaniappan K."/>
            <person name="Land M."/>
            <person name="Pan C."/>
            <person name="Rohde M."/>
            <person name="Pukall R."/>
            <person name="Goker M."/>
            <person name="Detter J.C."/>
            <person name="Woyke T."/>
            <person name="Bristow J."/>
            <person name="Eisen J.A."/>
            <person name="Markowitz V."/>
            <person name="Hugenholtz P."/>
            <person name="Kyrpides N.C."/>
            <person name="Klenk H.P."/>
            <person name="Mavromatis K."/>
        </authorList>
    </citation>
    <scope>NUCLEOTIDE SEQUENCE [LARGE SCALE GENOMIC DNA]</scope>
    <source>
        <strain evidence="14">ATCC 700253 / DSM 10332 / NAL</strain>
    </source>
</reference>
<comment type="similarity">
    <text evidence="10">Belongs to the 'phage' integrase family. XerC subfamily.</text>
</comment>
<keyword evidence="6 10" id="KW-0229">DNA integration</keyword>
<protein>
    <recommendedName>
        <fullName evidence="10">Tyrosine recombinase XerC</fullName>
    </recommendedName>
</protein>
<dbReference type="STRING" id="679936.Sulac_1791"/>
<dbReference type="InterPro" id="IPR044068">
    <property type="entry name" value="CB"/>
</dbReference>
<evidence type="ECO:0000256" key="1">
    <source>
        <dbReference type="ARBA" id="ARBA00004496"/>
    </source>
</evidence>
<dbReference type="InterPro" id="IPR010998">
    <property type="entry name" value="Integrase_recombinase_N"/>
</dbReference>
<dbReference type="GO" id="GO:0009037">
    <property type="term" value="F:tyrosine-based site-specific recombinase activity"/>
    <property type="evidence" value="ECO:0007669"/>
    <property type="project" value="UniProtKB-UniRule"/>
</dbReference>
<evidence type="ECO:0000256" key="7">
    <source>
        <dbReference type="ARBA" id="ARBA00023125"/>
    </source>
</evidence>
<feature type="domain" description="Core-binding (CB)" evidence="12">
    <location>
        <begin position="1"/>
        <end position="83"/>
    </location>
</feature>
<evidence type="ECO:0000256" key="2">
    <source>
        <dbReference type="ARBA" id="ARBA00010450"/>
    </source>
</evidence>
<evidence type="ECO:0000256" key="4">
    <source>
        <dbReference type="ARBA" id="ARBA00022618"/>
    </source>
</evidence>
<feature type="active site" evidence="10">
    <location>
        <position position="265"/>
    </location>
</feature>
<dbReference type="Gene3D" id="1.10.443.10">
    <property type="entry name" value="Intergrase catalytic core"/>
    <property type="match status" value="1"/>
</dbReference>
<dbReference type="PATRIC" id="fig|679936.5.peg.1856"/>
<name>G8U035_SULAD</name>
<evidence type="ECO:0000256" key="10">
    <source>
        <dbReference type="HAMAP-Rule" id="MF_01808"/>
    </source>
</evidence>
<feature type="active site" evidence="10">
    <location>
        <position position="168"/>
    </location>
</feature>
<dbReference type="GO" id="GO:0007059">
    <property type="term" value="P:chromosome segregation"/>
    <property type="evidence" value="ECO:0007669"/>
    <property type="project" value="UniProtKB-UniRule"/>
</dbReference>
<feature type="active site" description="O-(3'-phospho-DNA)-tyrosine intermediate" evidence="10">
    <location>
        <position position="274"/>
    </location>
</feature>
<dbReference type="EMBL" id="CP003179">
    <property type="protein sequence ID" value="AEW05284.1"/>
    <property type="molecule type" value="Genomic_DNA"/>
</dbReference>
<dbReference type="GO" id="GO:0003677">
    <property type="term" value="F:DNA binding"/>
    <property type="evidence" value="ECO:0007669"/>
    <property type="project" value="UniProtKB-UniRule"/>
</dbReference>
<dbReference type="HAMAP" id="MF_01808">
    <property type="entry name" value="Recomb_XerC_XerD"/>
    <property type="match status" value="1"/>
</dbReference>